<name>A0A0M0JWY3_9EUKA</name>
<evidence type="ECO:0000313" key="2">
    <source>
        <dbReference type="EMBL" id="KOO31166.1"/>
    </source>
</evidence>
<gene>
    <name evidence="2" type="ORF">Ctob_015343</name>
</gene>
<accession>A0A0M0JWY3</accession>
<proteinExistence type="predicted"/>
<reference evidence="3" key="1">
    <citation type="journal article" date="2015" name="PLoS Genet.">
        <title>Genome Sequence and Transcriptome Analyses of Chrysochromulina tobin: Metabolic Tools for Enhanced Algal Fitness in the Prominent Order Prymnesiales (Haptophyceae).</title>
        <authorList>
            <person name="Hovde B.T."/>
            <person name="Deodato C.R."/>
            <person name="Hunsperger H.M."/>
            <person name="Ryken S.A."/>
            <person name="Yost W."/>
            <person name="Jha R.K."/>
            <person name="Patterson J."/>
            <person name="Monnat R.J. Jr."/>
            <person name="Barlow S.B."/>
            <person name="Starkenburg S.R."/>
            <person name="Cattolico R.A."/>
        </authorList>
    </citation>
    <scope>NUCLEOTIDE SEQUENCE</scope>
    <source>
        <strain evidence="3">CCMP291</strain>
    </source>
</reference>
<dbReference type="EMBL" id="JWZX01002072">
    <property type="protein sequence ID" value="KOO31166.1"/>
    <property type="molecule type" value="Genomic_DNA"/>
</dbReference>
<evidence type="ECO:0000313" key="3">
    <source>
        <dbReference type="Proteomes" id="UP000037460"/>
    </source>
</evidence>
<dbReference type="AlphaFoldDB" id="A0A0M0JWY3"/>
<protein>
    <submittedName>
        <fullName evidence="2">Uncharacterized protein</fullName>
    </submittedName>
</protein>
<sequence length="382" mass="40318">MPNPTAEESMLSDELIDGVLGAGDHASFSRTGSSNGSGLMPATLSRGGSTTGSGHMSIEAASFLEGLSLPEVTLGMPMAVPVAPLPMMVATESVSAAVFACWGAELMGTAVHCTPGFVSGKAHFKNKFCARCREGIEVPVRRIRALTADQKRQVHNSLQTGFWKRAPAGMGGGEVRIANNTITCDGPWLAVFRHDPPPIAFELLPPKWQRDDVVKLVVAKGTLVPSAEIYWGRRSWMPSLVNVAKRRRRAANGDSDSDAAASADAEALSTTDASMLALPPLGSQAELPDWHGQDAVSGAEDDGDEGGFVASLVIATLEAAISLASVGMPEIFKRSLSRGSSDGKILSKDSRREGLIEGMRRLFVMGSNGKSRLGRAADMTEQ</sequence>
<organism evidence="2 3">
    <name type="scientific">Chrysochromulina tobinii</name>
    <dbReference type="NCBI Taxonomy" id="1460289"/>
    <lineage>
        <taxon>Eukaryota</taxon>
        <taxon>Haptista</taxon>
        <taxon>Haptophyta</taxon>
        <taxon>Prymnesiophyceae</taxon>
        <taxon>Prymnesiales</taxon>
        <taxon>Chrysochromulinaceae</taxon>
        <taxon>Chrysochromulina</taxon>
    </lineage>
</organism>
<comment type="caution">
    <text evidence="2">The sequence shown here is derived from an EMBL/GenBank/DDBJ whole genome shotgun (WGS) entry which is preliminary data.</text>
</comment>
<evidence type="ECO:0000256" key="1">
    <source>
        <dbReference type="SAM" id="MobiDB-lite"/>
    </source>
</evidence>
<feature type="region of interest" description="Disordered" evidence="1">
    <location>
        <begin position="27"/>
        <end position="53"/>
    </location>
</feature>
<feature type="compositionally biased region" description="Polar residues" evidence="1">
    <location>
        <begin position="28"/>
        <end position="37"/>
    </location>
</feature>
<keyword evidence="3" id="KW-1185">Reference proteome</keyword>
<dbReference type="Proteomes" id="UP000037460">
    <property type="component" value="Unassembled WGS sequence"/>
</dbReference>